<evidence type="ECO:0000313" key="7">
    <source>
        <dbReference type="EMBL" id="MXU65942.1"/>
    </source>
</evidence>
<comment type="subcellular location">
    <subcellularLocation>
        <location evidence="1">Membrane</location>
    </subcellularLocation>
</comment>
<dbReference type="Proteomes" id="UP000436016">
    <property type="component" value="Unassembled WGS sequence"/>
</dbReference>
<evidence type="ECO:0000256" key="5">
    <source>
        <dbReference type="SAM" id="SignalP"/>
    </source>
</evidence>
<dbReference type="RefSeq" id="WP_160854874.1">
    <property type="nucleotide sequence ID" value="NZ_WUWG01000003.1"/>
</dbReference>
<gene>
    <name evidence="7" type="ORF">GSH16_10810</name>
</gene>
<protein>
    <submittedName>
        <fullName evidence="7">Outer membrane beta-barrel protein</fullName>
    </submittedName>
</protein>
<comment type="similarity">
    <text evidence="4">Belongs to the Omp25/RopB family.</text>
</comment>
<evidence type="ECO:0000256" key="4">
    <source>
        <dbReference type="ARBA" id="ARBA00038306"/>
    </source>
</evidence>
<organism evidence="7 8">
    <name type="scientific">Oceanomicrobium pacificus</name>
    <dbReference type="NCBI Taxonomy" id="2692916"/>
    <lineage>
        <taxon>Bacteria</taxon>
        <taxon>Pseudomonadati</taxon>
        <taxon>Pseudomonadota</taxon>
        <taxon>Alphaproteobacteria</taxon>
        <taxon>Rhodobacterales</taxon>
        <taxon>Paracoccaceae</taxon>
        <taxon>Oceanomicrobium</taxon>
    </lineage>
</organism>
<feature type="domain" description="Outer membrane protein beta-barrel" evidence="6">
    <location>
        <begin position="35"/>
        <end position="199"/>
    </location>
</feature>
<dbReference type="InterPro" id="IPR051692">
    <property type="entry name" value="OMP-like"/>
</dbReference>
<reference evidence="7 8" key="1">
    <citation type="submission" date="2019-12" db="EMBL/GenBank/DDBJ databases">
        <title>Strain KN286 was isolated from seawater, which was collected from Caroline Seamount in the tropical western Pacific.</title>
        <authorList>
            <person name="Wang Q."/>
        </authorList>
    </citation>
    <scope>NUCLEOTIDE SEQUENCE [LARGE SCALE GENOMIC DNA]</scope>
    <source>
        <strain evidence="7 8">KN286</strain>
    </source>
</reference>
<feature type="chain" id="PRO_5025334874" evidence="5">
    <location>
        <begin position="21"/>
        <end position="199"/>
    </location>
</feature>
<keyword evidence="2 5" id="KW-0732">Signal</keyword>
<keyword evidence="3" id="KW-0472">Membrane</keyword>
<proteinExistence type="inferred from homology"/>
<evidence type="ECO:0000256" key="2">
    <source>
        <dbReference type="ARBA" id="ARBA00022729"/>
    </source>
</evidence>
<sequence>MKKAVALVLASSVSAGAAYAGNMNFEEPVEPVVVAPVAVVDTGYDWSGFYGGAQLGYGRGDVDGVGDTEGYLGGVHAGYNYDFGNWVIGGELDVDWADLEVDNTDATIDGIARLKLKGGYDFGRTLVYGTVGAAAANLSSDTLGDDRGNGYVAGLGVDYAVTDNWIVGAEYLYHDFKDYGDLGTDVNVNTLKAKVSYKF</sequence>
<dbReference type="EMBL" id="WUWG01000003">
    <property type="protein sequence ID" value="MXU65942.1"/>
    <property type="molecule type" value="Genomic_DNA"/>
</dbReference>
<dbReference type="PANTHER" id="PTHR34001:SF3">
    <property type="entry name" value="BLL7405 PROTEIN"/>
    <property type="match status" value="1"/>
</dbReference>
<dbReference type="PANTHER" id="PTHR34001">
    <property type="entry name" value="BLL7405 PROTEIN"/>
    <property type="match status" value="1"/>
</dbReference>
<evidence type="ECO:0000259" key="6">
    <source>
        <dbReference type="Pfam" id="PF13505"/>
    </source>
</evidence>
<evidence type="ECO:0000256" key="1">
    <source>
        <dbReference type="ARBA" id="ARBA00004370"/>
    </source>
</evidence>
<feature type="signal peptide" evidence="5">
    <location>
        <begin position="1"/>
        <end position="20"/>
    </location>
</feature>
<dbReference type="AlphaFoldDB" id="A0A6B0TXB7"/>
<evidence type="ECO:0000313" key="8">
    <source>
        <dbReference type="Proteomes" id="UP000436016"/>
    </source>
</evidence>
<dbReference type="Pfam" id="PF13505">
    <property type="entry name" value="OMP_b-brl"/>
    <property type="match status" value="1"/>
</dbReference>
<keyword evidence="8" id="KW-1185">Reference proteome</keyword>
<dbReference type="SUPFAM" id="SSF56925">
    <property type="entry name" value="OMPA-like"/>
    <property type="match status" value="1"/>
</dbReference>
<evidence type="ECO:0000256" key="3">
    <source>
        <dbReference type="ARBA" id="ARBA00023136"/>
    </source>
</evidence>
<dbReference type="Gene3D" id="2.40.160.20">
    <property type="match status" value="1"/>
</dbReference>
<comment type="caution">
    <text evidence="7">The sequence shown here is derived from an EMBL/GenBank/DDBJ whole genome shotgun (WGS) entry which is preliminary data.</text>
</comment>
<accession>A0A6B0TXB7</accession>
<dbReference type="GO" id="GO:0016020">
    <property type="term" value="C:membrane"/>
    <property type="evidence" value="ECO:0007669"/>
    <property type="project" value="UniProtKB-SubCell"/>
</dbReference>
<dbReference type="InterPro" id="IPR011250">
    <property type="entry name" value="OMP/PagP_B-barrel"/>
</dbReference>
<name>A0A6B0TXB7_9RHOB</name>
<dbReference type="InterPro" id="IPR027385">
    <property type="entry name" value="Beta-barrel_OMP"/>
</dbReference>